<organism evidence="1 2">
    <name type="scientific">Microcystis aeruginosa NIES-44</name>
    <dbReference type="NCBI Taxonomy" id="449439"/>
    <lineage>
        <taxon>Bacteria</taxon>
        <taxon>Bacillati</taxon>
        <taxon>Cyanobacteriota</taxon>
        <taxon>Cyanophyceae</taxon>
        <taxon>Oscillatoriophycideae</taxon>
        <taxon>Chroococcales</taxon>
        <taxon>Microcystaceae</taxon>
        <taxon>Microcystis</taxon>
    </lineage>
</organism>
<dbReference type="Proteomes" id="UP000030321">
    <property type="component" value="Unassembled WGS sequence"/>
</dbReference>
<accession>A0A0A1VZF9</accession>
<gene>
    <name evidence="1" type="ORF">N44_03995</name>
</gene>
<protein>
    <submittedName>
        <fullName evidence="1">Uncharacterized protein</fullName>
    </submittedName>
</protein>
<dbReference type="AlphaFoldDB" id="A0A0A1VZF9"/>
<sequence>MVGKNSSITALITQIIKLNFLVEDGKNLINLAKNKTQGSKGVKWLRIAGAMEADKQGNGQDF</sequence>
<reference evidence="2" key="1">
    <citation type="journal article" date="2015" name="Genome">
        <title>Whole Genome Sequence of the Non-Microcystin-Producing Microcystis aeruginosa Strain NIES-44.</title>
        <authorList>
            <person name="Okano K."/>
            <person name="Miyata N."/>
            <person name="Ozaki Y."/>
        </authorList>
    </citation>
    <scope>NUCLEOTIDE SEQUENCE [LARGE SCALE GENOMIC DNA]</scope>
    <source>
        <strain evidence="2">NIES-44</strain>
    </source>
</reference>
<dbReference type="EMBL" id="BBPA01000068">
    <property type="protein sequence ID" value="GAL95140.1"/>
    <property type="molecule type" value="Genomic_DNA"/>
</dbReference>
<evidence type="ECO:0000313" key="2">
    <source>
        <dbReference type="Proteomes" id="UP000030321"/>
    </source>
</evidence>
<name>A0A0A1VZF9_MICAE</name>
<evidence type="ECO:0000313" key="1">
    <source>
        <dbReference type="EMBL" id="GAL95140.1"/>
    </source>
</evidence>
<proteinExistence type="predicted"/>
<comment type="caution">
    <text evidence="1">The sequence shown here is derived from an EMBL/GenBank/DDBJ whole genome shotgun (WGS) entry which is preliminary data.</text>
</comment>